<dbReference type="OrthoDB" id="384721at2"/>
<comment type="caution">
    <text evidence="2">The sequence shown here is derived from an EMBL/GenBank/DDBJ whole genome shotgun (WGS) entry which is preliminary data.</text>
</comment>
<dbReference type="Proteomes" id="UP000291072">
    <property type="component" value="Unassembled WGS sequence"/>
</dbReference>
<evidence type="ECO:0000259" key="1">
    <source>
        <dbReference type="PROSITE" id="PS51704"/>
    </source>
</evidence>
<sequence>MTNNLAHRGMSGIAPENTWLAFLNAANFGFDGVELDVQLTKDKKLVIIHDEKINRTANGRGYVKDKTLRELKEYNFAKKFEGIKKAEILTLPKFLEEFASQFKIINIELKTDVFEYEGIEEKVLKAIKRYKNTEFILSSFNFDTLKRLRELDSEVKLGFLWSKHKEFLKIGKEQIKETCDFLHPSVKLYKNIAHATKYKSMGMKFNVWTLKNRATYKRLAKKEWMHSLITNHLFKVKKTQIKIK</sequence>
<dbReference type="PANTHER" id="PTHR46211">
    <property type="entry name" value="GLYCEROPHOSPHORYL DIESTER PHOSPHODIESTERASE"/>
    <property type="match status" value="1"/>
</dbReference>
<name>A0A4V2NI26_9MOLU</name>
<dbReference type="GO" id="GO:0006629">
    <property type="term" value="P:lipid metabolic process"/>
    <property type="evidence" value="ECO:0007669"/>
    <property type="project" value="InterPro"/>
</dbReference>
<dbReference type="EMBL" id="PSZP01000010">
    <property type="protein sequence ID" value="TCG11258.1"/>
    <property type="molecule type" value="Genomic_DNA"/>
</dbReference>
<protein>
    <recommendedName>
        <fullName evidence="1">GP-PDE domain-containing protein</fullName>
    </recommendedName>
</protein>
<dbReference type="Pfam" id="PF03009">
    <property type="entry name" value="GDPD"/>
    <property type="match status" value="1"/>
</dbReference>
<dbReference type="RefSeq" id="WP_131613386.1">
    <property type="nucleotide sequence ID" value="NZ_PSZP01000010.1"/>
</dbReference>
<feature type="domain" description="GP-PDE" evidence="1">
    <location>
        <begin position="2"/>
        <end position="240"/>
    </location>
</feature>
<dbReference type="Gene3D" id="3.20.20.190">
    <property type="entry name" value="Phosphatidylinositol (PI) phosphodiesterase"/>
    <property type="match status" value="1"/>
</dbReference>
<accession>A0A4V2NI26</accession>
<keyword evidence="3" id="KW-1185">Reference proteome</keyword>
<proteinExistence type="predicted"/>
<reference evidence="2 3" key="1">
    <citation type="submission" date="2018-02" db="EMBL/GenBank/DDBJ databases">
        <title>Mycoplasma marinum and Mycoplasma todarodis sp. nov., moderately halophilic and psychrotolerant mycoplasmas isolated from cephalopods.</title>
        <authorList>
            <person name="Viver T."/>
        </authorList>
    </citation>
    <scope>NUCLEOTIDE SEQUENCE [LARGE SCALE GENOMIC DNA]</scope>
    <source>
        <strain evidence="2 3">5H</strain>
    </source>
</reference>
<evidence type="ECO:0000313" key="2">
    <source>
        <dbReference type="EMBL" id="TCG11258.1"/>
    </source>
</evidence>
<dbReference type="SUPFAM" id="SSF51695">
    <property type="entry name" value="PLC-like phosphodiesterases"/>
    <property type="match status" value="1"/>
</dbReference>
<dbReference type="InterPro" id="IPR030395">
    <property type="entry name" value="GP_PDE_dom"/>
</dbReference>
<gene>
    <name evidence="2" type="ORF">C4B25_01975</name>
</gene>
<dbReference type="GO" id="GO:0008081">
    <property type="term" value="F:phosphoric diester hydrolase activity"/>
    <property type="evidence" value="ECO:0007669"/>
    <property type="project" value="InterPro"/>
</dbReference>
<evidence type="ECO:0000313" key="3">
    <source>
        <dbReference type="Proteomes" id="UP000291072"/>
    </source>
</evidence>
<organism evidence="2 3">
    <name type="scientific">Mycoplasma todarodis</name>
    <dbReference type="NCBI Taxonomy" id="1937191"/>
    <lineage>
        <taxon>Bacteria</taxon>
        <taxon>Bacillati</taxon>
        <taxon>Mycoplasmatota</taxon>
        <taxon>Mollicutes</taxon>
        <taxon>Mycoplasmataceae</taxon>
        <taxon>Mycoplasma</taxon>
    </lineage>
</organism>
<dbReference type="AlphaFoldDB" id="A0A4V2NI26"/>
<dbReference type="PROSITE" id="PS51704">
    <property type="entry name" value="GP_PDE"/>
    <property type="match status" value="1"/>
</dbReference>
<dbReference type="InterPro" id="IPR017946">
    <property type="entry name" value="PLC-like_Pdiesterase_TIM-brl"/>
</dbReference>
<dbReference type="PANTHER" id="PTHR46211:SF1">
    <property type="entry name" value="GLYCEROPHOSPHODIESTER PHOSPHODIESTERASE, CYTOPLASMIC"/>
    <property type="match status" value="1"/>
</dbReference>